<feature type="region of interest" description="Disordered" evidence="1">
    <location>
        <begin position="169"/>
        <end position="189"/>
    </location>
</feature>
<dbReference type="EMBL" id="JAKELL010000005">
    <property type="protein sequence ID" value="KAH8998651.1"/>
    <property type="molecule type" value="Genomic_DNA"/>
</dbReference>
<protein>
    <submittedName>
        <fullName evidence="2">Uncharacterized protein</fullName>
    </submittedName>
</protein>
<reference evidence="2" key="1">
    <citation type="submission" date="2022-01" db="EMBL/GenBank/DDBJ databases">
        <title>Comparative genomics reveals a dynamic genome evolution in the ectomycorrhizal milk-cap (Lactarius) mushrooms.</title>
        <authorList>
            <consortium name="DOE Joint Genome Institute"/>
            <person name="Lebreton A."/>
            <person name="Tang N."/>
            <person name="Kuo A."/>
            <person name="LaButti K."/>
            <person name="Drula E."/>
            <person name="Barry K."/>
            <person name="Clum A."/>
            <person name="Lipzen A."/>
            <person name="Mousain D."/>
            <person name="Ng V."/>
            <person name="Wang R."/>
            <person name="Wang X."/>
            <person name="Dai Y."/>
            <person name="Henrissat B."/>
            <person name="Grigoriev I.V."/>
            <person name="Guerin-Laguette A."/>
            <person name="Yu F."/>
            <person name="Martin F.M."/>
        </authorList>
    </citation>
    <scope>NUCLEOTIDE SEQUENCE</scope>
    <source>
        <strain evidence="2">QP</strain>
    </source>
</reference>
<feature type="compositionally biased region" description="Polar residues" evidence="1">
    <location>
        <begin position="751"/>
        <end position="763"/>
    </location>
</feature>
<proteinExistence type="predicted"/>
<feature type="compositionally biased region" description="Polar residues" evidence="1">
    <location>
        <begin position="122"/>
        <end position="131"/>
    </location>
</feature>
<name>A0AAD4LTN0_9AGAM</name>
<evidence type="ECO:0000313" key="3">
    <source>
        <dbReference type="Proteomes" id="UP001201163"/>
    </source>
</evidence>
<feature type="compositionally biased region" description="Polar residues" evidence="1">
    <location>
        <begin position="100"/>
        <end position="110"/>
    </location>
</feature>
<organism evidence="2 3">
    <name type="scientific">Lactarius akahatsu</name>
    <dbReference type="NCBI Taxonomy" id="416441"/>
    <lineage>
        <taxon>Eukaryota</taxon>
        <taxon>Fungi</taxon>
        <taxon>Dikarya</taxon>
        <taxon>Basidiomycota</taxon>
        <taxon>Agaricomycotina</taxon>
        <taxon>Agaricomycetes</taxon>
        <taxon>Russulales</taxon>
        <taxon>Russulaceae</taxon>
        <taxon>Lactarius</taxon>
    </lineage>
</organism>
<keyword evidence="3" id="KW-1185">Reference proteome</keyword>
<evidence type="ECO:0000256" key="1">
    <source>
        <dbReference type="SAM" id="MobiDB-lite"/>
    </source>
</evidence>
<feature type="compositionally biased region" description="Polar residues" evidence="1">
    <location>
        <begin position="1"/>
        <end position="14"/>
    </location>
</feature>
<feature type="compositionally biased region" description="Low complexity" evidence="1">
    <location>
        <begin position="15"/>
        <end position="29"/>
    </location>
</feature>
<feature type="compositionally biased region" description="Low complexity" evidence="1">
    <location>
        <begin position="729"/>
        <end position="743"/>
    </location>
</feature>
<gene>
    <name evidence="2" type="ORF">EDB92DRAFT_1195176</name>
</gene>
<feature type="region of interest" description="Disordered" evidence="1">
    <location>
        <begin position="338"/>
        <end position="360"/>
    </location>
</feature>
<feature type="compositionally biased region" description="Polar residues" evidence="1">
    <location>
        <begin position="658"/>
        <end position="675"/>
    </location>
</feature>
<feature type="compositionally biased region" description="Low complexity" evidence="1">
    <location>
        <begin position="402"/>
        <end position="419"/>
    </location>
</feature>
<evidence type="ECO:0000313" key="2">
    <source>
        <dbReference type="EMBL" id="KAH8998651.1"/>
    </source>
</evidence>
<feature type="region of interest" description="Disordered" evidence="1">
    <location>
        <begin position="74"/>
        <end position="156"/>
    </location>
</feature>
<dbReference type="AlphaFoldDB" id="A0AAD4LTN0"/>
<accession>A0AAD4LTN0</accession>
<feature type="region of interest" description="Disordered" evidence="1">
    <location>
        <begin position="1"/>
        <end position="62"/>
    </location>
</feature>
<feature type="region of interest" description="Disordered" evidence="1">
    <location>
        <begin position="694"/>
        <end position="763"/>
    </location>
</feature>
<comment type="caution">
    <text evidence="2">The sequence shown here is derived from an EMBL/GenBank/DDBJ whole genome shotgun (WGS) entry which is preliminary data.</text>
</comment>
<feature type="region of interest" description="Disordered" evidence="1">
    <location>
        <begin position="388"/>
        <end position="419"/>
    </location>
</feature>
<feature type="region of interest" description="Disordered" evidence="1">
    <location>
        <begin position="515"/>
        <end position="602"/>
    </location>
</feature>
<feature type="region of interest" description="Disordered" evidence="1">
    <location>
        <begin position="441"/>
        <end position="466"/>
    </location>
</feature>
<sequence length="763" mass="82183">MSEVSTLPSSSYLNHSSATSHPESSSSATDPAQLLRQAALSSRKLKRRKLDSNPITSLPRPLPRSIVTIPSIALDYGPEEPSSTTSTEGRLPLTTFVPVQPSTPTRSLAHTSPPRRGASSGAAPQTSLSDDLSTREEGEISESEDTPFQPPPVSTTVSGVVYHTRAESPGFVQSPFGSRSPSLKTEDTYRYATPPSVSRRLTVEASPLTLKMQAPLESFRLETPLYVLDTHHVRPGLSLTQRQYDTAKEVILDILGYGVPPEYLIDCGLSREIIYYVFTELNLRLPNNLDIVGIPPYPPPPDVIASILQSQPSYSLPSASLEDSSIVDDAAVRRAFSPQPLAPHDTDHPPQAPASASYEGSTSASLLALSESTLAVMERQRKQELLARKAVQASRKRKEPVPLAEPSTSPTTATSTGADVSAGASASAVSVEDFLNSIGTPLYDGADSRQDLTPENEPEDMEAYSPESTGFFERNSLLPDDDQPMPIVDRTSMPPFSEDAPLPISASASEANFSFEREKGKTSVLTNETTQILENLPARSRSDGILAPPSTRDDGYDSRRSSSTPQPNAPIPRRGTKRPVAADFDSDPALKMYTPPVLSRTGSGAGLNYGGGYYPNPHVRHRTNGVAAGGFASLNSTRRCVIDVSDSEDEASEEELSPATSLSRRPQSGAQSTPRDSALALEMEIERMRKMIREREELKLRKQAMASNRSTPVSREPPGETRASEETPEAVASASASATATTEEVPRSETGDNQSSENGAFFF</sequence>
<dbReference type="Proteomes" id="UP001201163">
    <property type="component" value="Unassembled WGS sequence"/>
</dbReference>
<feature type="compositionally biased region" description="Acidic residues" evidence="1">
    <location>
        <begin position="645"/>
        <end position="656"/>
    </location>
</feature>
<feature type="compositionally biased region" description="Polar residues" evidence="1">
    <location>
        <begin position="523"/>
        <end position="533"/>
    </location>
</feature>
<feature type="compositionally biased region" description="Basic and acidic residues" evidence="1">
    <location>
        <begin position="551"/>
        <end position="560"/>
    </location>
</feature>
<feature type="region of interest" description="Disordered" evidence="1">
    <location>
        <begin position="644"/>
        <end position="678"/>
    </location>
</feature>